<dbReference type="Proteomes" id="UP000503399">
    <property type="component" value="Chromosome"/>
</dbReference>
<keyword evidence="3 5" id="KW-1133">Transmembrane helix</keyword>
<dbReference type="InterPro" id="IPR000515">
    <property type="entry name" value="MetI-like"/>
</dbReference>
<dbReference type="AlphaFoldDB" id="A0A6F8ZJ17"/>
<dbReference type="GO" id="GO:0005886">
    <property type="term" value="C:plasma membrane"/>
    <property type="evidence" value="ECO:0007669"/>
    <property type="project" value="UniProtKB-SubCell"/>
</dbReference>
<comment type="similarity">
    <text evidence="5">Belongs to the binding-protein-dependent transport system permease family.</text>
</comment>
<dbReference type="PANTHER" id="PTHR43470:SF4">
    <property type="entry name" value="ABC TRANSPORTER PERMEASE PROTEIN YQGI-RELATED"/>
    <property type="match status" value="1"/>
</dbReference>
<feature type="transmembrane region" description="Helical" evidence="5">
    <location>
        <begin position="99"/>
        <end position="123"/>
    </location>
</feature>
<protein>
    <submittedName>
        <fullName evidence="7">Phosphate transport system permease protein PstA (TC 3.A.1.7.1)</fullName>
    </submittedName>
</protein>
<dbReference type="EMBL" id="LR778114">
    <property type="protein sequence ID" value="CAB1129725.1"/>
    <property type="molecule type" value="Genomic_DNA"/>
</dbReference>
<dbReference type="CDD" id="cd06261">
    <property type="entry name" value="TM_PBP2"/>
    <property type="match status" value="1"/>
</dbReference>
<organism evidence="7 8">
    <name type="scientific">Candidatus Hydrogenisulfobacillus filiaventi</name>
    <dbReference type="NCBI Taxonomy" id="2707344"/>
    <lineage>
        <taxon>Bacteria</taxon>
        <taxon>Bacillati</taxon>
        <taxon>Bacillota</taxon>
        <taxon>Clostridia</taxon>
        <taxon>Eubacteriales</taxon>
        <taxon>Clostridiales Family XVII. Incertae Sedis</taxon>
        <taxon>Candidatus Hydrogenisulfobacillus</taxon>
    </lineage>
</organism>
<feature type="domain" description="ABC transmembrane type-1" evidence="6">
    <location>
        <begin position="61"/>
        <end position="269"/>
    </location>
</feature>
<sequence length="278" mass="28651">MTARTDGRLRRVEPLHRAALAGAGATAALLISVVAGVLAEGLPALAVAWWDGRLTPWWPYLANTVIMTCGAGAVSAGLGVGVGALRVEYLIDPQARRALDLLITLLTSLPTVILGLVAFDLLIAQAGWPFSTGAGAVTLAALNLPWMAAGAREAFLGVPDSLRAGSLALGATRFQTFVRVVLPAALPALTGAVGMGVARLLGEVAALIYTAGLVAPARPGLDWRQPGGSLAVEVWHLRTEGVSPAAPREAAMLASLLLLLVAAVLWGFARLARGTARR</sequence>
<evidence type="ECO:0000256" key="2">
    <source>
        <dbReference type="ARBA" id="ARBA00022692"/>
    </source>
</evidence>
<comment type="subcellular location">
    <subcellularLocation>
        <location evidence="5">Cell membrane</location>
        <topology evidence="5">Multi-pass membrane protein</topology>
    </subcellularLocation>
    <subcellularLocation>
        <location evidence="1">Membrane</location>
        <topology evidence="1">Multi-pass membrane protein</topology>
    </subcellularLocation>
</comment>
<reference evidence="7 8" key="1">
    <citation type="submission" date="2020-02" db="EMBL/GenBank/DDBJ databases">
        <authorList>
            <person name="Hogendoorn C."/>
        </authorList>
    </citation>
    <scope>NUCLEOTIDE SEQUENCE [LARGE SCALE GENOMIC DNA]</scope>
    <source>
        <strain evidence="7">R501</strain>
    </source>
</reference>
<dbReference type="Gene3D" id="1.10.3720.10">
    <property type="entry name" value="MetI-like"/>
    <property type="match status" value="1"/>
</dbReference>
<feature type="transmembrane region" description="Helical" evidence="5">
    <location>
        <begin position="63"/>
        <end position="87"/>
    </location>
</feature>
<dbReference type="PANTHER" id="PTHR43470">
    <property type="entry name" value="PHOSPHATE TRANSPORT SYSTEM PERMEASE PROTEIN PSTA-RELATED"/>
    <property type="match status" value="1"/>
</dbReference>
<keyword evidence="8" id="KW-1185">Reference proteome</keyword>
<evidence type="ECO:0000259" key="6">
    <source>
        <dbReference type="PROSITE" id="PS50928"/>
    </source>
</evidence>
<gene>
    <name evidence="7" type="ORF">R50_2228</name>
</gene>
<name>A0A6F8ZJ17_9FIRM</name>
<dbReference type="SUPFAM" id="SSF161098">
    <property type="entry name" value="MetI-like"/>
    <property type="match status" value="1"/>
</dbReference>
<keyword evidence="5" id="KW-0813">Transport</keyword>
<keyword evidence="4 5" id="KW-0472">Membrane</keyword>
<evidence type="ECO:0000313" key="7">
    <source>
        <dbReference type="EMBL" id="CAB1129725.1"/>
    </source>
</evidence>
<accession>A0A6F8ZJ17</accession>
<dbReference type="KEGG" id="hfv:R50_2228"/>
<feature type="transmembrane region" description="Helical" evidence="5">
    <location>
        <begin position="250"/>
        <end position="269"/>
    </location>
</feature>
<evidence type="ECO:0000256" key="5">
    <source>
        <dbReference type="RuleBase" id="RU363032"/>
    </source>
</evidence>
<evidence type="ECO:0000313" key="8">
    <source>
        <dbReference type="Proteomes" id="UP000503399"/>
    </source>
</evidence>
<proteinExistence type="inferred from homology"/>
<dbReference type="InterPro" id="IPR035906">
    <property type="entry name" value="MetI-like_sf"/>
</dbReference>
<dbReference type="Pfam" id="PF00528">
    <property type="entry name" value="BPD_transp_1"/>
    <property type="match status" value="1"/>
</dbReference>
<evidence type="ECO:0000256" key="1">
    <source>
        <dbReference type="ARBA" id="ARBA00004141"/>
    </source>
</evidence>
<dbReference type="GO" id="GO:0055085">
    <property type="term" value="P:transmembrane transport"/>
    <property type="evidence" value="ECO:0007669"/>
    <property type="project" value="InterPro"/>
</dbReference>
<evidence type="ECO:0000256" key="4">
    <source>
        <dbReference type="ARBA" id="ARBA00023136"/>
    </source>
</evidence>
<keyword evidence="2 5" id="KW-0812">Transmembrane</keyword>
<dbReference type="PROSITE" id="PS50928">
    <property type="entry name" value="ABC_TM1"/>
    <property type="match status" value="1"/>
</dbReference>
<evidence type="ECO:0000256" key="3">
    <source>
        <dbReference type="ARBA" id="ARBA00022989"/>
    </source>
</evidence>